<sequence length="284" mass="31486">MNRISLVLAGFCFVTSLYAQEPTYTNQQGIEFILIKPGSMVVGKFQPTINRSAGFGRPPAQATTSAAPRPSPLPESDYKLAEELAKKDAMPGFTVTISKPYYIGKFELTQEQWKKVMGTNPSYFQSGKVSDNADLHPVERVSWPDAQAFIKKLNALDKRHKYRLPTEFEWEYAARAGAQDDISWSDIRASAVIAAKTTSPVGTKKPNAWGLYDTLGNVWEWVQDVYNEKIFADDPSTPSPKSGKEHVLKGAPFYGDVKNATYMTHAAGPGSQYDVGFRLVMEAN</sequence>
<evidence type="ECO:0000313" key="5">
    <source>
        <dbReference type="Proteomes" id="UP000232883"/>
    </source>
</evidence>
<dbReference type="SUPFAM" id="SSF56436">
    <property type="entry name" value="C-type lectin-like"/>
    <property type="match status" value="1"/>
</dbReference>
<feature type="signal peptide" evidence="2">
    <location>
        <begin position="1"/>
        <end position="19"/>
    </location>
</feature>
<feature type="domain" description="Sulfatase-modifying factor enzyme-like" evidence="3">
    <location>
        <begin position="87"/>
        <end position="280"/>
    </location>
</feature>
<dbReference type="RefSeq" id="WP_100988352.1">
    <property type="nucleotide sequence ID" value="NZ_CP025096.1"/>
</dbReference>
<evidence type="ECO:0000259" key="3">
    <source>
        <dbReference type="Pfam" id="PF03781"/>
    </source>
</evidence>
<dbReference type="OrthoDB" id="1491336at2"/>
<dbReference type="InterPro" id="IPR042095">
    <property type="entry name" value="SUMF_sf"/>
</dbReference>
<dbReference type="InterPro" id="IPR016187">
    <property type="entry name" value="CTDL_fold"/>
</dbReference>
<dbReference type="InterPro" id="IPR005532">
    <property type="entry name" value="SUMF_dom"/>
</dbReference>
<dbReference type="AlphaFoldDB" id="A0A2K8YYE1"/>
<dbReference type="KEGG" id="spir:CWM47_12795"/>
<feature type="region of interest" description="Disordered" evidence="1">
    <location>
        <begin position="53"/>
        <end position="75"/>
    </location>
</feature>
<organism evidence="4 5">
    <name type="scientific">Spirosoma pollinicola</name>
    <dbReference type="NCBI Taxonomy" id="2057025"/>
    <lineage>
        <taxon>Bacteria</taxon>
        <taxon>Pseudomonadati</taxon>
        <taxon>Bacteroidota</taxon>
        <taxon>Cytophagia</taxon>
        <taxon>Cytophagales</taxon>
        <taxon>Cytophagaceae</taxon>
        <taxon>Spirosoma</taxon>
    </lineage>
</organism>
<accession>A0A2K8YYE1</accession>
<evidence type="ECO:0000256" key="2">
    <source>
        <dbReference type="SAM" id="SignalP"/>
    </source>
</evidence>
<dbReference type="InterPro" id="IPR051043">
    <property type="entry name" value="Sulfatase_Mod_Factor_Kinase"/>
</dbReference>
<dbReference type="Gene3D" id="3.90.1580.10">
    <property type="entry name" value="paralog of FGE (formylglycine-generating enzyme)"/>
    <property type="match status" value="1"/>
</dbReference>
<protein>
    <recommendedName>
        <fullName evidence="3">Sulfatase-modifying factor enzyme-like domain-containing protein</fullName>
    </recommendedName>
</protein>
<dbReference type="Proteomes" id="UP000232883">
    <property type="component" value="Chromosome"/>
</dbReference>
<proteinExistence type="predicted"/>
<keyword evidence="2" id="KW-0732">Signal</keyword>
<name>A0A2K8YYE1_9BACT</name>
<dbReference type="PANTHER" id="PTHR23150">
    <property type="entry name" value="SULFATASE MODIFYING FACTOR 1, 2"/>
    <property type="match status" value="1"/>
</dbReference>
<reference evidence="4 5" key="1">
    <citation type="submission" date="2017-11" db="EMBL/GenBank/DDBJ databases">
        <title>Taxonomic description and genome sequences of Spirosoma HA7 sp. nov., isolated from pollen microhabitat of Corylus avellana.</title>
        <authorList>
            <person name="Ambika Manirajan B."/>
            <person name="Suarez C."/>
            <person name="Ratering S."/>
            <person name="Geissler-Plaum R."/>
            <person name="Cardinale M."/>
            <person name="Sylvia S."/>
        </authorList>
    </citation>
    <scope>NUCLEOTIDE SEQUENCE [LARGE SCALE GENOMIC DNA]</scope>
    <source>
        <strain evidence="4 5">HA7</strain>
    </source>
</reference>
<dbReference type="Pfam" id="PF03781">
    <property type="entry name" value="FGE-sulfatase"/>
    <property type="match status" value="1"/>
</dbReference>
<dbReference type="EMBL" id="CP025096">
    <property type="protein sequence ID" value="AUD02635.1"/>
    <property type="molecule type" value="Genomic_DNA"/>
</dbReference>
<keyword evidence="5" id="KW-1185">Reference proteome</keyword>
<dbReference type="PANTHER" id="PTHR23150:SF19">
    <property type="entry name" value="FORMYLGLYCINE-GENERATING ENZYME"/>
    <property type="match status" value="1"/>
</dbReference>
<evidence type="ECO:0000313" key="4">
    <source>
        <dbReference type="EMBL" id="AUD02635.1"/>
    </source>
</evidence>
<gene>
    <name evidence="4" type="ORF">CWM47_12795</name>
</gene>
<feature type="chain" id="PRO_5014927395" description="Sulfatase-modifying factor enzyme-like domain-containing protein" evidence="2">
    <location>
        <begin position="20"/>
        <end position="284"/>
    </location>
</feature>
<evidence type="ECO:0000256" key="1">
    <source>
        <dbReference type="SAM" id="MobiDB-lite"/>
    </source>
</evidence>
<dbReference type="GO" id="GO:0120147">
    <property type="term" value="F:formylglycine-generating oxidase activity"/>
    <property type="evidence" value="ECO:0007669"/>
    <property type="project" value="TreeGrafter"/>
</dbReference>